<gene>
    <name evidence="1" type="ORF">MRB53_013834</name>
</gene>
<protein>
    <submittedName>
        <fullName evidence="1">Uncharacterized protein</fullName>
    </submittedName>
</protein>
<dbReference type="EMBL" id="CM056812">
    <property type="protein sequence ID" value="KAJ8617648.1"/>
    <property type="molecule type" value="Genomic_DNA"/>
</dbReference>
<keyword evidence="2" id="KW-1185">Reference proteome</keyword>
<accession>A0ACC2K933</accession>
<evidence type="ECO:0000313" key="2">
    <source>
        <dbReference type="Proteomes" id="UP001234297"/>
    </source>
</evidence>
<evidence type="ECO:0000313" key="1">
    <source>
        <dbReference type="EMBL" id="KAJ8617648.1"/>
    </source>
</evidence>
<name>A0ACC2K933_PERAE</name>
<comment type="caution">
    <text evidence="1">The sequence shown here is derived from an EMBL/GenBank/DDBJ whole genome shotgun (WGS) entry which is preliminary data.</text>
</comment>
<proteinExistence type="predicted"/>
<dbReference type="Proteomes" id="UP001234297">
    <property type="component" value="Chromosome 4"/>
</dbReference>
<reference evidence="1 2" key="1">
    <citation type="journal article" date="2022" name="Hortic Res">
        <title>A haplotype resolved chromosomal level avocado genome allows analysis of novel avocado genes.</title>
        <authorList>
            <person name="Nath O."/>
            <person name="Fletcher S.J."/>
            <person name="Hayward A."/>
            <person name="Shaw L.M."/>
            <person name="Masouleh A.K."/>
            <person name="Furtado A."/>
            <person name="Henry R.J."/>
            <person name="Mitter N."/>
        </authorList>
    </citation>
    <scope>NUCLEOTIDE SEQUENCE [LARGE SCALE GENOMIC DNA]</scope>
    <source>
        <strain evidence="2">cv. Hass</strain>
    </source>
</reference>
<sequence length="111" mass="12611">MTVEEGREIIEEAHSGIYGGHVNGLMLSKKIIRLGYYWPSLEADSVDYVRKCKKCQLHADLIHAPASHYCSMAFFDLGVRYHRTSGPDRGKHPEQSFHINDNGILHQMGRS</sequence>
<organism evidence="1 2">
    <name type="scientific">Persea americana</name>
    <name type="common">Avocado</name>
    <dbReference type="NCBI Taxonomy" id="3435"/>
    <lineage>
        <taxon>Eukaryota</taxon>
        <taxon>Viridiplantae</taxon>
        <taxon>Streptophyta</taxon>
        <taxon>Embryophyta</taxon>
        <taxon>Tracheophyta</taxon>
        <taxon>Spermatophyta</taxon>
        <taxon>Magnoliopsida</taxon>
        <taxon>Magnoliidae</taxon>
        <taxon>Laurales</taxon>
        <taxon>Lauraceae</taxon>
        <taxon>Persea</taxon>
    </lineage>
</organism>